<evidence type="ECO:0000313" key="2">
    <source>
        <dbReference type="Proteomes" id="UP000827133"/>
    </source>
</evidence>
<name>A0A9P8DAN5_9HYPO</name>
<gene>
    <name evidence="1" type="ORF">J7337_009191</name>
</gene>
<dbReference type="RefSeq" id="XP_044677386.1">
    <property type="nucleotide sequence ID" value="XM_044826792.1"/>
</dbReference>
<sequence>MDLATRTLDLSRAILDILNKENSVRDAAGEILEWLGRERIDKQEYQYCVEALSAQAFPNARGLDIQHQVRSSEQKVSSVAGLKLKLSTSIGRWMLSDPNLVYVVTTVAVCMMYHDMEYAVEVLCNFALDQGGHEEGVSYPRNPYRMRLKPVVTKFVDSVALNIVNTGHDFNSALPSELDGICSHPLEAPQLSAIIKVVAQAQSDIFITSDLFPGDLVMWLMTHFHGILEISLNGKVILEEDSGTDSVRVIFAINNRCSTCPNRDGDLKNSNIKVATIVKGKLTTLIDESHCFYRESKSSTRQELYETGLLADTRRAQLSRNEVAELRIAARSLLRWLLGLELRISDTARIFIVSKSGDGGFARNPAADGFICKPLEDLLAGFPTVLNKNWGDAKGGDSRAIYEEPQPSLEQETEGLSMSIHEIMQCFPIAMSLFDTVQQRCKCRHCGQGRTLGTGSWGCLRESALDELLLLITHGIAEAFGATNVSGLSDKEHIRETIRQIFSKIILHSTIQWDRWFHLVALVYLGGNLKIIAPWNGRFIFGEDTTSVVAYQRGSLVIAAPWLDLTVDLSSHRVFAAAFGNGQIRGINSEEAMIELESCMSVDALNEFKCYTPSNEELAQLDDGKCMVESALMSKGEGSYRLLTMLRSESYRRIIDPSDTILGLFRSSYPRCSHPHPMKKPILKDGKQVHLATFDHAVGGFSVNPLDFNHLPRLPDTIQVTKLLDTTLKFNVTLGLVSEGPVVADRCCLSCACDETGRVEGKQPCIVRRAHATSGSRELRKVGYPQSGNTAK</sequence>
<organism evidence="1 2">
    <name type="scientific">Fusarium musae</name>
    <dbReference type="NCBI Taxonomy" id="1042133"/>
    <lineage>
        <taxon>Eukaryota</taxon>
        <taxon>Fungi</taxon>
        <taxon>Dikarya</taxon>
        <taxon>Ascomycota</taxon>
        <taxon>Pezizomycotina</taxon>
        <taxon>Sordariomycetes</taxon>
        <taxon>Hypocreomycetidae</taxon>
        <taxon>Hypocreales</taxon>
        <taxon>Nectriaceae</taxon>
        <taxon>Fusarium</taxon>
    </lineage>
</organism>
<dbReference type="EMBL" id="JAHBCI010000007">
    <property type="protein sequence ID" value="KAG9498386.1"/>
    <property type="molecule type" value="Genomic_DNA"/>
</dbReference>
<keyword evidence="2" id="KW-1185">Reference proteome</keyword>
<dbReference type="KEGG" id="fmu:J7337_009191"/>
<dbReference type="Proteomes" id="UP000827133">
    <property type="component" value="Unassembled WGS sequence"/>
</dbReference>
<reference evidence="1" key="1">
    <citation type="journal article" date="2021" name="Mol. Plant Microbe Interact.">
        <title>Telomere to telomere genome assembly of Fusarium musae F31, causal agent of crown rot disease of banana.</title>
        <authorList>
            <person name="Degradi L."/>
            <person name="Tava V."/>
            <person name="Kunova A."/>
            <person name="Cortesi P."/>
            <person name="Saracchi M."/>
            <person name="Pasquali M."/>
        </authorList>
    </citation>
    <scope>NUCLEOTIDE SEQUENCE</scope>
    <source>
        <strain evidence="1">F31</strain>
    </source>
</reference>
<protein>
    <submittedName>
        <fullName evidence="1">Uncharacterized protein</fullName>
    </submittedName>
</protein>
<dbReference type="GeneID" id="68317047"/>
<dbReference type="AlphaFoldDB" id="A0A9P8DAN5"/>
<proteinExistence type="predicted"/>
<evidence type="ECO:0000313" key="1">
    <source>
        <dbReference type="EMBL" id="KAG9498386.1"/>
    </source>
</evidence>
<comment type="caution">
    <text evidence="1">The sequence shown here is derived from an EMBL/GenBank/DDBJ whole genome shotgun (WGS) entry which is preliminary data.</text>
</comment>
<accession>A0A9P8DAN5</accession>